<evidence type="ECO:0000256" key="1">
    <source>
        <dbReference type="ARBA" id="ARBA00008390"/>
    </source>
</evidence>
<name>A0A482VNU2_ASBVE</name>
<gene>
    <name evidence="3" type="ORF">BDFB_002694</name>
</gene>
<dbReference type="OrthoDB" id="412780at2759"/>
<dbReference type="InterPro" id="IPR012674">
    <property type="entry name" value="Calycin"/>
</dbReference>
<organism evidence="3 4">
    <name type="scientific">Asbolus verrucosus</name>
    <name type="common">Desert ironclad beetle</name>
    <dbReference type="NCBI Taxonomy" id="1661398"/>
    <lineage>
        <taxon>Eukaryota</taxon>
        <taxon>Metazoa</taxon>
        <taxon>Ecdysozoa</taxon>
        <taxon>Arthropoda</taxon>
        <taxon>Hexapoda</taxon>
        <taxon>Insecta</taxon>
        <taxon>Pterygota</taxon>
        <taxon>Neoptera</taxon>
        <taxon>Endopterygota</taxon>
        <taxon>Coleoptera</taxon>
        <taxon>Polyphaga</taxon>
        <taxon>Cucujiformia</taxon>
        <taxon>Tenebrionidae</taxon>
        <taxon>Pimeliinae</taxon>
        <taxon>Asbolus</taxon>
    </lineage>
</organism>
<sequence length="90" mass="10328">MSKITGTYTHEKNENIDAYFQALGVPYIARKMMALTSPKLTIQNENDEWIITSSTIIRTIAVKFKLGEEYEEDMPKGALKVCFIYVNLTF</sequence>
<dbReference type="PRINTS" id="PR00178">
    <property type="entry name" value="FATTYACIDBP"/>
</dbReference>
<evidence type="ECO:0000313" key="3">
    <source>
        <dbReference type="EMBL" id="RZC34089.1"/>
    </source>
</evidence>
<evidence type="ECO:0000256" key="2">
    <source>
        <dbReference type="ARBA" id="ARBA00023121"/>
    </source>
</evidence>
<protein>
    <submittedName>
        <fullName evidence="3">Uncharacterized protein</fullName>
    </submittedName>
</protein>
<dbReference type="Proteomes" id="UP000292052">
    <property type="component" value="Unassembled WGS sequence"/>
</dbReference>
<comment type="similarity">
    <text evidence="1">Belongs to the calycin superfamily. Fatty-acid binding protein (FABP) family.</text>
</comment>
<dbReference type="SUPFAM" id="SSF50814">
    <property type="entry name" value="Lipocalins"/>
    <property type="match status" value="1"/>
</dbReference>
<proteinExistence type="inferred from homology"/>
<dbReference type="Gene3D" id="2.40.128.20">
    <property type="match status" value="1"/>
</dbReference>
<dbReference type="GO" id="GO:0008289">
    <property type="term" value="F:lipid binding"/>
    <property type="evidence" value="ECO:0007669"/>
    <property type="project" value="UniProtKB-KW"/>
</dbReference>
<comment type="caution">
    <text evidence="3">The sequence shown here is derived from an EMBL/GenBank/DDBJ whole genome shotgun (WGS) entry which is preliminary data.</text>
</comment>
<evidence type="ECO:0000313" key="4">
    <source>
        <dbReference type="Proteomes" id="UP000292052"/>
    </source>
</evidence>
<accession>A0A482VNU2</accession>
<dbReference type="InterPro" id="IPR000463">
    <property type="entry name" value="Fatty_acid-bd"/>
</dbReference>
<dbReference type="STRING" id="1661398.A0A482VNU2"/>
<dbReference type="CDD" id="cd00742">
    <property type="entry name" value="FABP"/>
    <property type="match status" value="1"/>
</dbReference>
<dbReference type="EMBL" id="QDEB01083117">
    <property type="protein sequence ID" value="RZC34089.1"/>
    <property type="molecule type" value="Genomic_DNA"/>
</dbReference>
<dbReference type="PANTHER" id="PTHR11955">
    <property type="entry name" value="FATTY ACID BINDING PROTEIN"/>
    <property type="match status" value="1"/>
</dbReference>
<keyword evidence="2" id="KW-0446">Lipid-binding</keyword>
<reference evidence="3 4" key="1">
    <citation type="submission" date="2017-03" db="EMBL/GenBank/DDBJ databases">
        <title>Genome of the blue death feigning beetle - Asbolus verrucosus.</title>
        <authorList>
            <person name="Rider S.D."/>
        </authorList>
    </citation>
    <scope>NUCLEOTIDE SEQUENCE [LARGE SCALE GENOMIC DNA]</scope>
    <source>
        <strain evidence="3">Butters</strain>
        <tissue evidence="3">Head and leg muscle</tissue>
    </source>
</reference>
<dbReference type="AlphaFoldDB" id="A0A482VNU2"/>
<keyword evidence="4" id="KW-1185">Reference proteome</keyword>
<dbReference type="InterPro" id="IPR031259">
    <property type="entry name" value="ILBP"/>
</dbReference>